<dbReference type="HOGENOM" id="CLU_2707445_0_0_1"/>
<protein>
    <submittedName>
        <fullName evidence="1">GD10322</fullName>
    </submittedName>
</protein>
<gene>
    <name evidence="1" type="primary">Dsim\GD10322</name>
    <name evidence="1" type="ORF">Dsim_GD10322</name>
</gene>
<evidence type="ECO:0000313" key="1">
    <source>
        <dbReference type="EMBL" id="EDX05882.1"/>
    </source>
</evidence>
<proteinExistence type="predicted"/>
<dbReference type="EMBL" id="CM000362">
    <property type="protein sequence ID" value="EDX05882.1"/>
    <property type="molecule type" value="Genomic_DNA"/>
</dbReference>
<evidence type="ECO:0000313" key="2">
    <source>
        <dbReference type="Proteomes" id="UP000000304"/>
    </source>
</evidence>
<dbReference type="Proteomes" id="UP000000304">
    <property type="component" value="Chromosome 2R"/>
</dbReference>
<dbReference type="AlphaFoldDB" id="B4QD95"/>
<name>B4QD95_DROSI</name>
<dbReference type="OMA" id="ATTTEMH"/>
<sequence>MHIPPPVGRRCIRDAENAEELNLCGGAEFPGPESLCLRTPPDPHKEATTTEMHKTHLHKPLVLTINQQLYISM</sequence>
<keyword evidence="2" id="KW-1185">Reference proteome</keyword>
<organism evidence="1 2">
    <name type="scientific">Drosophila simulans</name>
    <name type="common">Fruit fly</name>
    <dbReference type="NCBI Taxonomy" id="7240"/>
    <lineage>
        <taxon>Eukaryota</taxon>
        <taxon>Metazoa</taxon>
        <taxon>Ecdysozoa</taxon>
        <taxon>Arthropoda</taxon>
        <taxon>Hexapoda</taxon>
        <taxon>Insecta</taxon>
        <taxon>Pterygota</taxon>
        <taxon>Neoptera</taxon>
        <taxon>Endopterygota</taxon>
        <taxon>Diptera</taxon>
        <taxon>Brachycera</taxon>
        <taxon>Muscomorpha</taxon>
        <taxon>Ephydroidea</taxon>
        <taxon>Drosophilidae</taxon>
        <taxon>Drosophila</taxon>
        <taxon>Sophophora</taxon>
    </lineage>
</organism>
<reference evidence="1 2" key="1">
    <citation type="journal article" date="2007" name="Nature">
        <title>Evolution of genes and genomes on the Drosophila phylogeny.</title>
        <authorList>
            <consortium name="Drosophila 12 Genomes Consortium"/>
            <person name="Clark A.G."/>
            <person name="Eisen M.B."/>
            <person name="Smith D.R."/>
            <person name="Bergman C.M."/>
            <person name="Oliver B."/>
            <person name="Markow T.A."/>
            <person name="Kaufman T.C."/>
            <person name="Kellis M."/>
            <person name="Gelbart W."/>
            <person name="Iyer V.N."/>
            <person name="Pollard D.A."/>
            <person name="Sackton T.B."/>
            <person name="Larracuente A.M."/>
            <person name="Singh N.D."/>
            <person name="Abad J.P."/>
            <person name="Abt D.N."/>
            <person name="Adryan B."/>
            <person name="Aguade M."/>
            <person name="Akashi H."/>
            <person name="Anderson W.W."/>
            <person name="Aquadro C.F."/>
            <person name="Ardell D.H."/>
            <person name="Arguello R."/>
            <person name="Artieri C.G."/>
            <person name="Barbash D.A."/>
            <person name="Barker D."/>
            <person name="Barsanti P."/>
            <person name="Batterham P."/>
            <person name="Batzoglou S."/>
            <person name="Begun D."/>
            <person name="Bhutkar A."/>
            <person name="Blanco E."/>
            <person name="Bosak S.A."/>
            <person name="Bradley R.K."/>
            <person name="Brand A.D."/>
            <person name="Brent M.R."/>
            <person name="Brooks A.N."/>
            <person name="Brown R.H."/>
            <person name="Butlin R.K."/>
            <person name="Caggese C."/>
            <person name="Calvi B.R."/>
            <person name="Bernardo de Carvalho A."/>
            <person name="Caspi A."/>
            <person name="Castrezana S."/>
            <person name="Celniker S.E."/>
            <person name="Chang J.L."/>
            <person name="Chapple C."/>
            <person name="Chatterji S."/>
            <person name="Chinwalla A."/>
            <person name="Civetta A."/>
            <person name="Clifton S.W."/>
            <person name="Comeron J.M."/>
            <person name="Costello J.C."/>
            <person name="Coyne J.A."/>
            <person name="Daub J."/>
            <person name="David R.G."/>
            <person name="Delcher A.L."/>
            <person name="Delehaunty K."/>
            <person name="Do C.B."/>
            <person name="Ebling H."/>
            <person name="Edwards K."/>
            <person name="Eickbush T."/>
            <person name="Evans J.D."/>
            <person name="Filipski A."/>
            <person name="Findeiss S."/>
            <person name="Freyhult E."/>
            <person name="Fulton L."/>
            <person name="Fulton R."/>
            <person name="Garcia A.C."/>
            <person name="Gardiner A."/>
            <person name="Garfield D.A."/>
            <person name="Garvin B.E."/>
            <person name="Gibson G."/>
            <person name="Gilbert D."/>
            <person name="Gnerre S."/>
            <person name="Godfrey J."/>
            <person name="Good R."/>
            <person name="Gotea V."/>
            <person name="Gravely B."/>
            <person name="Greenberg A.J."/>
            <person name="Griffiths-Jones S."/>
            <person name="Gross S."/>
            <person name="Guigo R."/>
            <person name="Gustafson E.A."/>
            <person name="Haerty W."/>
            <person name="Hahn M.W."/>
            <person name="Halligan D.L."/>
            <person name="Halpern A.L."/>
            <person name="Halter G.M."/>
            <person name="Han M.V."/>
            <person name="Heger A."/>
            <person name="Hillier L."/>
            <person name="Hinrichs A.S."/>
            <person name="Holmes I."/>
            <person name="Hoskins R.A."/>
            <person name="Hubisz M.J."/>
            <person name="Hultmark D."/>
            <person name="Huntley M.A."/>
            <person name="Jaffe D.B."/>
            <person name="Jagadeeshan S."/>
            <person name="Jeck W.R."/>
            <person name="Johnson J."/>
            <person name="Jones C.D."/>
            <person name="Jordan W.C."/>
            <person name="Karpen G.H."/>
            <person name="Kataoka E."/>
            <person name="Keightley P.D."/>
            <person name="Kheradpour P."/>
            <person name="Kirkness E.F."/>
            <person name="Koerich L.B."/>
            <person name="Kristiansen K."/>
            <person name="Kudrna D."/>
            <person name="Kulathinal R.J."/>
            <person name="Kumar S."/>
            <person name="Kwok R."/>
            <person name="Lander E."/>
            <person name="Langley C.H."/>
            <person name="Lapoint R."/>
            <person name="Lazzaro B.P."/>
            <person name="Lee S.J."/>
            <person name="Levesque L."/>
            <person name="Li R."/>
            <person name="Lin C.F."/>
            <person name="Lin M.F."/>
            <person name="Lindblad-Toh K."/>
            <person name="Llopart A."/>
            <person name="Long M."/>
            <person name="Low L."/>
            <person name="Lozovsky E."/>
            <person name="Lu J."/>
            <person name="Luo M."/>
            <person name="Machado C.A."/>
            <person name="Makalowski W."/>
            <person name="Marzo M."/>
            <person name="Matsuda M."/>
            <person name="Matzkin L."/>
            <person name="McAllister B."/>
            <person name="McBride C.S."/>
            <person name="McKernan B."/>
            <person name="McKernan K."/>
            <person name="Mendez-Lago M."/>
            <person name="Minx P."/>
            <person name="Mollenhauer M.U."/>
            <person name="Montooth K."/>
            <person name="Mount S.M."/>
            <person name="Mu X."/>
            <person name="Myers E."/>
            <person name="Negre B."/>
            <person name="Newfeld S."/>
            <person name="Nielsen R."/>
            <person name="Noor M.A."/>
            <person name="O'Grady P."/>
            <person name="Pachter L."/>
            <person name="Papaceit M."/>
            <person name="Parisi M.J."/>
            <person name="Parisi M."/>
            <person name="Parts L."/>
            <person name="Pedersen J.S."/>
            <person name="Pesole G."/>
            <person name="Phillippy A.M."/>
            <person name="Ponting C.P."/>
            <person name="Pop M."/>
            <person name="Porcelli D."/>
            <person name="Powell J.R."/>
            <person name="Prohaska S."/>
            <person name="Pruitt K."/>
            <person name="Puig M."/>
            <person name="Quesneville H."/>
            <person name="Ram K.R."/>
            <person name="Rand D."/>
            <person name="Rasmussen M.D."/>
            <person name="Reed L.K."/>
            <person name="Reenan R."/>
            <person name="Reily A."/>
            <person name="Remington K.A."/>
            <person name="Rieger T.T."/>
            <person name="Ritchie M.G."/>
            <person name="Robin C."/>
            <person name="Rogers Y.H."/>
            <person name="Rohde C."/>
            <person name="Rozas J."/>
            <person name="Rubenfield M.J."/>
            <person name="Ruiz A."/>
            <person name="Russo S."/>
            <person name="Salzberg S.L."/>
            <person name="Sanchez-Gracia A."/>
            <person name="Saranga D.J."/>
            <person name="Sato H."/>
            <person name="Schaeffer S.W."/>
            <person name="Schatz M.C."/>
            <person name="Schlenke T."/>
            <person name="Schwartz R."/>
            <person name="Segarra C."/>
            <person name="Singh R.S."/>
            <person name="Sirot L."/>
            <person name="Sirota M."/>
            <person name="Sisneros N.B."/>
            <person name="Smith C.D."/>
            <person name="Smith T.F."/>
            <person name="Spieth J."/>
            <person name="Stage D.E."/>
            <person name="Stark A."/>
            <person name="Stephan W."/>
            <person name="Strausberg R.L."/>
            <person name="Strempel S."/>
            <person name="Sturgill D."/>
            <person name="Sutton G."/>
            <person name="Sutton G.G."/>
            <person name="Tao W."/>
            <person name="Teichmann S."/>
            <person name="Tobari Y.N."/>
            <person name="Tomimura Y."/>
            <person name="Tsolas J.M."/>
            <person name="Valente V.L."/>
            <person name="Venter E."/>
            <person name="Venter J.C."/>
            <person name="Vicario S."/>
            <person name="Vieira F.G."/>
            <person name="Vilella A.J."/>
            <person name="Villasante A."/>
            <person name="Walenz B."/>
            <person name="Wang J."/>
            <person name="Wasserman M."/>
            <person name="Watts T."/>
            <person name="Wilson D."/>
            <person name="Wilson R.K."/>
            <person name="Wing R.A."/>
            <person name="Wolfner M.F."/>
            <person name="Wong A."/>
            <person name="Wong G.K."/>
            <person name="Wu C.I."/>
            <person name="Wu G."/>
            <person name="Yamamoto D."/>
            <person name="Yang H.P."/>
            <person name="Yang S.P."/>
            <person name="Yorke J.A."/>
            <person name="Yoshida K."/>
            <person name="Zdobnov E."/>
            <person name="Zhang P."/>
            <person name="Zhang Y."/>
            <person name="Zimin A.V."/>
            <person name="Baldwin J."/>
            <person name="Abdouelleil A."/>
            <person name="Abdulkadir J."/>
            <person name="Abebe A."/>
            <person name="Abera B."/>
            <person name="Abreu J."/>
            <person name="Acer S.C."/>
            <person name="Aftuck L."/>
            <person name="Alexander A."/>
            <person name="An P."/>
            <person name="Anderson E."/>
            <person name="Anderson S."/>
            <person name="Arachi H."/>
            <person name="Azer M."/>
            <person name="Bachantsang P."/>
            <person name="Barry A."/>
            <person name="Bayul T."/>
            <person name="Berlin A."/>
            <person name="Bessette D."/>
            <person name="Bloom T."/>
            <person name="Blye J."/>
            <person name="Boguslavskiy L."/>
            <person name="Bonnet C."/>
            <person name="Boukhgalter B."/>
            <person name="Bourzgui I."/>
            <person name="Brown A."/>
            <person name="Cahill P."/>
            <person name="Channer S."/>
            <person name="Cheshatsang Y."/>
            <person name="Chuda L."/>
            <person name="Citroen M."/>
            <person name="Collymore A."/>
            <person name="Cooke P."/>
            <person name="Costello M."/>
            <person name="D'Aco K."/>
            <person name="Daza R."/>
            <person name="De Haan G."/>
            <person name="DeGray S."/>
            <person name="DeMaso C."/>
            <person name="Dhargay N."/>
            <person name="Dooley K."/>
            <person name="Dooley E."/>
            <person name="Doricent M."/>
            <person name="Dorje P."/>
            <person name="Dorjee K."/>
            <person name="Dupes A."/>
            <person name="Elong R."/>
            <person name="Falk J."/>
            <person name="Farina A."/>
            <person name="Faro S."/>
            <person name="Ferguson D."/>
            <person name="Fisher S."/>
            <person name="Foley C.D."/>
            <person name="Franke A."/>
            <person name="Friedrich D."/>
            <person name="Gadbois L."/>
            <person name="Gearin G."/>
            <person name="Gearin C.R."/>
            <person name="Giannoukos G."/>
            <person name="Goode T."/>
            <person name="Graham J."/>
            <person name="Grandbois E."/>
            <person name="Grewal S."/>
            <person name="Gyaltsen K."/>
            <person name="Hafez N."/>
            <person name="Hagos B."/>
            <person name="Hall J."/>
            <person name="Henson C."/>
            <person name="Hollinger A."/>
            <person name="Honan T."/>
            <person name="Huard M.D."/>
            <person name="Hughes L."/>
            <person name="Hurhula B."/>
            <person name="Husby M.E."/>
            <person name="Kamat A."/>
            <person name="Kanga B."/>
            <person name="Kashin S."/>
            <person name="Khazanovich D."/>
            <person name="Kisner P."/>
            <person name="Lance K."/>
            <person name="Lara M."/>
            <person name="Lee W."/>
            <person name="Lennon N."/>
            <person name="Letendre F."/>
            <person name="LeVine R."/>
            <person name="Lipovsky A."/>
            <person name="Liu X."/>
            <person name="Liu J."/>
            <person name="Liu S."/>
            <person name="Lokyitsang T."/>
            <person name="Lokyitsang Y."/>
            <person name="Lubonja R."/>
            <person name="Lui A."/>
            <person name="MacDonald P."/>
            <person name="Magnisalis V."/>
            <person name="Maru K."/>
            <person name="Matthews C."/>
            <person name="McCusker W."/>
            <person name="McDonough S."/>
            <person name="Mehta T."/>
            <person name="Meldrim J."/>
            <person name="Meneus L."/>
            <person name="Mihai O."/>
            <person name="Mihalev A."/>
            <person name="Mihova T."/>
            <person name="Mittelman R."/>
            <person name="Mlenga V."/>
            <person name="Montmayeur A."/>
            <person name="Mulrain L."/>
            <person name="Navidi A."/>
            <person name="Naylor J."/>
            <person name="Negash T."/>
            <person name="Nguyen T."/>
            <person name="Nguyen N."/>
            <person name="Nicol R."/>
            <person name="Norbu C."/>
            <person name="Norbu N."/>
            <person name="Novod N."/>
            <person name="O'Neill B."/>
            <person name="Osman S."/>
            <person name="Markiewicz E."/>
            <person name="Oyono O.L."/>
            <person name="Patti C."/>
            <person name="Phunkhang P."/>
            <person name="Pierre F."/>
            <person name="Priest M."/>
            <person name="Raghuraman S."/>
            <person name="Rege F."/>
            <person name="Reyes R."/>
            <person name="Rise C."/>
            <person name="Rogov P."/>
            <person name="Ross K."/>
            <person name="Ryan E."/>
            <person name="Settipalli S."/>
            <person name="Shea T."/>
            <person name="Sherpa N."/>
            <person name="Shi L."/>
            <person name="Shih D."/>
            <person name="Sparrow T."/>
            <person name="Spaulding J."/>
            <person name="Stalker J."/>
            <person name="Stange-Thomann N."/>
            <person name="Stavropoulos S."/>
            <person name="Stone C."/>
            <person name="Strader C."/>
            <person name="Tesfaye S."/>
            <person name="Thomson T."/>
            <person name="Thoulutsang Y."/>
            <person name="Thoulutsang D."/>
            <person name="Topham K."/>
            <person name="Topping I."/>
            <person name="Tsamla T."/>
            <person name="Vassiliev H."/>
            <person name="Vo A."/>
            <person name="Wangchuk T."/>
            <person name="Wangdi T."/>
            <person name="Weiand M."/>
            <person name="Wilkinson J."/>
            <person name="Wilson A."/>
            <person name="Yadav S."/>
            <person name="Young G."/>
            <person name="Yu Q."/>
            <person name="Zembek L."/>
            <person name="Zhong D."/>
            <person name="Zimmer A."/>
            <person name="Zwirko Z."/>
            <person name="Jaffe D.B."/>
            <person name="Alvarez P."/>
            <person name="Brockman W."/>
            <person name="Butler J."/>
            <person name="Chin C."/>
            <person name="Gnerre S."/>
            <person name="Grabherr M."/>
            <person name="Kleber M."/>
            <person name="Mauceli E."/>
            <person name="MacCallum I."/>
        </authorList>
    </citation>
    <scope>NUCLEOTIDE SEQUENCE [LARGE SCALE GENOMIC DNA]</scope>
    <source>
        <strain evidence="2">white501</strain>
    </source>
</reference>
<accession>B4QD95</accession>